<dbReference type="AlphaFoldDB" id="A0A5M3PYW5"/>
<organism evidence="9 10">
    <name type="scientific">Marinobacter salsuginis</name>
    <dbReference type="NCBI Taxonomy" id="418719"/>
    <lineage>
        <taxon>Bacteria</taxon>
        <taxon>Pseudomonadati</taxon>
        <taxon>Pseudomonadota</taxon>
        <taxon>Gammaproteobacteria</taxon>
        <taxon>Pseudomonadales</taxon>
        <taxon>Marinobacteraceae</taxon>
        <taxon>Marinobacter</taxon>
    </lineage>
</organism>
<evidence type="ECO:0000256" key="3">
    <source>
        <dbReference type="ARBA" id="ARBA00022448"/>
    </source>
</evidence>
<comment type="caution">
    <text evidence="9">The sequence shown here is derived from an EMBL/GenBank/DDBJ whole genome shotgun (WGS) entry which is preliminary data.</text>
</comment>
<sequence length="436" mass="48585">MNLRSFGLPKIPTTNRFFKCVLPALSAMILVGGCLTAPTTLAESAPEQAILTLDQAVQLTLKQHPQLGAFVHQREGYQGLIEQVGVGARPTVGLTVEDFAGSGDHSGFDNAQSTLSISWITQGARIDHRIQVAQVTASQVDIQRQIEALDLSAQTARLFIQALVERQRLTLAQQASQQARKTVVAIKKRVDAGSSPDFERLQAEVELAQRELESEDLQHVLKSTRYQLGAQWGENRNHYRLMGELFKIPTIVSVERQFDQLKQNPKLTLLATQQRIAESEIELARIEAKPQWQFSVGVRRFETTDDFGMVAGVSVPLGSDRSSAGKIRRLQAQQAQYASESEVIQRQLDTQLYVLLQEIKHSQHVIETLQQRIIPALNNAQAQATQAYESGKLGYQPWISILNKKLGAQQDLLSAFEAIHLQHIELQRLTGTTLTF</sequence>
<dbReference type="SUPFAM" id="SSF56954">
    <property type="entry name" value="Outer membrane efflux proteins (OEP)"/>
    <property type="match status" value="1"/>
</dbReference>
<keyword evidence="5" id="KW-0812">Transmembrane</keyword>
<protein>
    <submittedName>
        <fullName evidence="9">Metal transporter</fullName>
    </submittedName>
</protein>
<evidence type="ECO:0000256" key="8">
    <source>
        <dbReference type="SAM" id="SignalP"/>
    </source>
</evidence>
<keyword evidence="7" id="KW-0998">Cell outer membrane</keyword>
<dbReference type="InterPro" id="IPR003423">
    <property type="entry name" value="OMP_efflux"/>
</dbReference>
<evidence type="ECO:0000256" key="6">
    <source>
        <dbReference type="ARBA" id="ARBA00023136"/>
    </source>
</evidence>
<dbReference type="PROSITE" id="PS51257">
    <property type="entry name" value="PROKAR_LIPOPROTEIN"/>
    <property type="match status" value="1"/>
</dbReference>
<comment type="similarity">
    <text evidence="2">Belongs to the outer membrane factor (OMF) (TC 1.B.17) family.</text>
</comment>
<dbReference type="PANTHER" id="PTHR30026">
    <property type="entry name" value="OUTER MEMBRANE PROTEIN TOLC"/>
    <property type="match status" value="1"/>
</dbReference>
<dbReference type="EMBL" id="BGZI01000009">
    <property type="protein sequence ID" value="GBO88108.1"/>
    <property type="molecule type" value="Genomic_DNA"/>
</dbReference>
<evidence type="ECO:0000256" key="2">
    <source>
        <dbReference type="ARBA" id="ARBA00007613"/>
    </source>
</evidence>
<feature type="chain" id="PRO_5024316187" evidence="8">
    <location>
        <begin position="43"/>
        <end position="436"/>
    </location>
</feature>
<dbReference type="Pfam" id="PF02321">
    <property type="entry name" value="OEP"/>
    <property type="match status" value="1"/>
</dbReference>
<dbReference type="GO" id="GO:0015562">
    <property type="term" value="F:efflux transmembrane transporter activity"/>
    <property type="evidence" value="ECO:0007669"/>
    <property type="project" value="InterPro"/>
</dbReference>
<dbReference type="GO" id="GO:0009279">
    <property type="term" value="C:cell outer membrane"/>
    <property type="evidence" value="ECO:0007669"/>
    <property type="project" value="UniProtKB-SubCell"/>
</dbReference>
<evidence type="ECO:0000256" key="5">
    <source>
        <dbReference type="ARBA" id="ARBA00022692"/>
    </source>
</evidence>
<dbReference type="RefSeq" id="WP_136632149.1">
    <property type="nucleotide sequence ID" value="NZ_BGZI01000009.1"/>
</dbReference>
<keyword evidence="6" id="KW-0472">Membrane</keyword>
<dbReference type="Proteomes" id="UP000387223">
    <property type="component" value="Unassembled WGS sequence"/>
</dbReference>
<evidence type="ECO:0000256" key="4">
    <source>
        <dbReference type="ARBA" id="ARBA00022452"/>
    </source>
</evidence>
<dbReference type="GO" id="GO:0015288">
    <property type="term" value="F:porin activity"/>
    <property type="evidence" value="ECO:0007669"/>
    <property type="project" value="TreeGrafter"/>
</dbReference>
<proteinExistence type="inferred from homology"/>
<keyword evidence="4" id="KW-1134">Transmembrane beta strand</keyword>
<dbReference type="Gene3D" id="1.20.1600.10">
    <property type="entry name" value="Outer membrane efflux proteins (OEP)"/>
    <property type="match status" value="1"/>
</dbReference>
<feature type="signal peptide" evidence="8">
    <location>
        <begin position="1"/>
        <end position="42"/>
    </location>
</feature>
<gene>
    <name evidence="9" type="ORF">MSSD14B_17760</name>
</gene>
<keyword evidence="8" id="KW-0732">Signal</keyword>
<evidence type="ECO:0000256" key="1">
    <source>
        <dbReference type="ARBA" id="ARBA00004442"/>
    </source>
</evidence>
<evidence type="ECO:0000313" key="10">
    <source>
        <dbReference type="Proteomes" id="UP000387223"/>
    </source>
</evidence>
<evidence type="ECO:0000256" key="7">
    <source>
        <dbReference type="ARBA" id="ARBA00023237"/>
    </source>
</evidence>
<reference evidence="9 10" key="1">
    <citation type="journal article" date="2019" name="J. Gen. Appl. Microbiol.">
        <title>Aerobic degradation of cis-dichloroethene by the marine bacterium Marinobacter salsuginis strain 5N-3.</title>
        <authorList>
            <person name="Inoue Y."/>
            <person name="Fukunaga Y."/>
            <person name="Katsumata H."/>
            <person name="Ohji S."/>
            <person name="Hosoyama A."/>
            <person name="Mori K."/>
            <person name="Ando K."/>
        </authorList>
    </citation>
    <scope>NUCLEOTIDE SEQUENCE [LARGE SCALE GENOMIC DNA]</scope>
    <source>
        <strain evidence="9 10">NBRC 109114</strain>
    </source>
</reference>
<accession>A0A5M3PYW5</accession>
<comment type="subcellular location">
    <subcellularLocation>
        <location evidence="1">Cell outer membrane</location>
    </subcellularLocation>
</comment>
<dbReference type="InterPro" id="IPR051906">
    <property type="entry name" value="TolC-like"/>
</dbReference>
<dbReference type="GO" id="GO:1990281">
    <property type="term" value="C:efflux pump complex"/>
    <property type="evidence" value="ECO:0007669"/>
    <property type="project" value="TreeGrafter"/>
</dbReference>
<dbReference type="PANTHER" id="PTHR30026:SF23">
    <property type="entry name" value="TO APRF-PUTATIVE OUTER MEMBRANE EFFLUX PROTEIN OR SECRETED ALKALINE PHOSPHATASE-RELATED"/>
    <property type="match status" value="1"/>
</dbReference>
<keyword evidence="3" id="KW-0813">Transport</keyword>
<evidence type="ECO:0000313" key="9">
    <source>
        <dbReference type="EMBL" id="GBO88108.1"/>
    </source>
</evidence>
<name>A0A5M3PYW5_9GAMM</name>